<comment type="caution">
    <text evidence="2">The sequence shown here is derived from an EMBL/GenBank/DDBJ whole genome shotgun (WGS) entry which is preliminary data.</text>
</comment>
<keyword evidence="2" id="KW-0808">Transferase</keyword>
<dbReference type="GO" id="GO:0000287">
    <property type="term" value="F:magnesium ion binding"/>
    <property type="evidence" value="ECO:0007669"/>
    <property type="project" value="TreeGrafter"/>
</dbReference>
<gene>
    <name evidence="2" type="ORF">F8M41_013419</name>
</gene>
<dbReference type="PANTHER" id="PTHR31739">
    <property type="entry name" value="ENT-COPALYL DIPHOSPHATE SYNTHASE, CHLOROPLASTIC"/>
    <property type="match status" value="1"/>
</dbReference>
<keyword evidence="3" id="KW-1185">Reference proteome</keyword>
<dbReference type="InterPro" id="IPR050148">
    <property type="entry name" value="Terpene_synthase-like"/>
</dbReference>
<dbReference type="Proteomes" id="UP000439903">
    <property type="component" value="Unassembled WGS sequence"/>
</dbReference>
<dbReference type="InterPro" id="IPR008930">
    <property type="entry name" value="Terpenoid_cyclase/PrenylTrfase"/>
</dbReference>
<organism evidence="2 3">
    <name type="scientific">Gigaspora margarita</name>
    <dbReference type="NCBI Taxonomy" id="4874"/>
    <lineage>
        <taxon>Eukaryota</taxon>
        <taxon>Fungi</taxon>
        <taxon>Fungi incertae sedis</taxon>
        <taxon>Mucoromycota</taxon>
        <taxon>Glomeromycotina</taxon>
        <taxon>Glomeromycetes</taxon>
        <taxon>Diversisporales</taxon>
        <taxon>Gigasporaceae</taxon>
        <taxon>Gigaspora</taxon>
    </lineage>
</organism>
<dbReference type="Gene3D" id="1.50.10.20">
    <property type="match status" value="1"/>
</dbReference>
<evidence type="ECO:0000313" key="2">
    <source>
        <dbReference type="EMBL" id="KAF0527779.1"/>
    </source>
</evidence>
<feature type="domain" description="Squalene cyclase C-terminal" evidence="1">
    <location>
        <begin position="436"/>
        <end position="520"/>
    </location>
</feature>
<dbReference type="Pfam" id="PF13243">
    <property type="entry name" value="SQHop_cyclase_C"/>
    <property type="match status" value="1"/>
</dbReference>
<dbReference type="SUPFAM" id="SSF48239">
    <property type="entry name" value="Terpenoid cyclases/Protein prenyltransferases"/>
    <property type="match status" value="2"/>
</dbReference>
<reference evidence="2 3" key="1">
    <citation type="journal article" date="2019" name="Environ. Microbiol.">
        <title>At the nexus of three kingdoms: the genome of the mycorrhizal fungus Gigaspora margarita provides insights into plant, endobacterial and fungal interactions.</title>
        <authorList>
            <person name="Venice F."/>
            <person name="Ghignone S."/>
            <person name="Salvioli di Fossalunga A."/>
            <person name="Amselem J."/>
            <person name="Novero M."/>
            <person name="Xianan X."/>
            <person name="Sedzielewska Toro K."/>
            <person name="Morin E."/>
            <person name="Lipzen A."/>
            <person name="Grigoriev I.V."/>
            <person name="Henrissat B."/>
            <person name="Martin F.M."/>
            <person name="Bonfante P."/>
        </authorList>
    </citation>
    <scope>NUCLEOTIDE SEQUENCE [LARGE SCALE GENOMIC DNA]</scope>
    <source>
        <strain evidence="2 3">BEG34</strain>
    </source>
</reference>
<proteinExistence type="predicted"/>
<dbReference type="GO" id="GO:0016740">
    <property type="term" value="F:transferase activity"/>
    <property type="evidence" value="ECO:0007669"/>
    <property type="project" value="UniProtKB-KW"/>
</dbReference>
<sequence>MMHSNEIYDFGHLSTLEKLLEKNETNQLQIKIIKYSDRLLSEHGNEICPKFFKKPFKSIRHADDSEWVGYGDVSMSPYDTAWVAMIPSKIYKETKSSKDFSLAFPQCFLWLLNNQDMHGSWTGSGAGGIVPGLAGLLALGLFRSHSGECFEAKLNDLALARLEEPVVFDFPESERLLQKGQKKLSLIPLDEIITLAKSQPITLTHTIEVFCEKIDPSRIQNKNFQAINGSYGSSPAATASVLLHAQKWDDKAFEFLEKIISKCPSYAEGHGLVPTICDVGLFETIWMMHSIGELFLNIHANDKINLKQVSIKKLFSKYLVLVKYLSALNKEHGGAIRWTSWDNKIPKDVDDTTVCNWLIKKFDSNGAVDLNLIAKTFYNGKYFITYPNERTSSISCNVHALNLFVLEYQSSQPNSQMVDISTPNTGVIRNVELEDIIVTTTKFLISQREKDGTWFDKWNKSPAYATFKATNLLLSLQEYPSLCVKLGFTTNKLFRDYCRKSVDWALSTQHSDGSWGELSNTGPGNLEETSYIVRLLKTASKNWPDDKTIQSALYNGRKYLIKHLDESMMDKGYFHTKQPFLWIGKQYYTVPRVIKSSILASLWDY</sequence>
<accession>A0A8H4ASB8</accession>
<dbReference type="GO" id="GO:0016102">
    <property type="term" value="P:diterpenoid biosynthetic process"/>
    <property type="evidence" value="ECO:0007669"/>
    <property type="project" value="TreeGrafter"/>
</dbReference>
<evidence type="ECO:0000259" key="1">
    <source>
        <dbReference type="Pfam" id="PF13243"/>
    </source>
</evidence>
<dbReference type="PANTHER" id="PTHR31739:SF25">
    <property type="entry name" value="(E,E)-GERANYLLINALOOL SYNTHASE"/>
    <property type="match status" value="1"/>
</dbReference>
<name>A0A8H4ASB8_GIGMA</name>
<dbReference type="OrthoDB" id="2343925at2759"/>
<protein>
    <submittedName>
        <fullName evidence="2">Prenyltransferase</fullName>
    </submittedName>
</protein>
<evidence type="ECO:0000313" key="3">
    <source>
        <dbReference type="Proteomes" id="UP000439903"/>
    </source>
</evidence>
<dbReference type="GO" id="GO:0010333">
    <property type="term" value="F:terpene synthase activity"/>
    <property type="evidence" value="ECO:0007669"/>
    <property type="project" value="InterPro"/>
</dbReference>
<dbReference type="Gene3D" id="1.50.10.160">
    <property type="match status" value="2"/>
</dbReference>
<dbReference type="InterPro" id="IPR032696">
    <property type="entry name" value="SQ_cyclase_C"/>
</dbReference>
<dbReference type="EMBL" id="WTPW01000273">
    <property type="protein sequence ID" value="KAF0527779.1"/>
    <property type="molecule type" value="Genomic_DNA"/>
</dbReference>
<dbReference type="AlphaFoldDB" id="A0A8H4ASB8"/>